<dbReference type="EMBL" id="OU895878">
    <property type="protein sequence ID" value="CAG9804259.1"/>
    <property type="molecule type" value="Genomic_DNA"/>
</dbReference>
<feature type="compositionally biased region" description="Polar residues" evidence="1">
    <location>
        <begin position="376"/>
        <end position="396"/>
    </location>
</feature>
<gene>
    <name evidence="2" type="ORF">CHIRRI_LOCUS7152</name>
</gene>
<reference evidence="2" key="1">
    <citation type="submission" date="2022-01" db="EMBL/GenBank/DDBJ databases">
        <authorList>
            <person name="King R."/>
        </authorList>
    </citation>
    <scope>NUCLEOTIDE SEQUENCE</scope>
</reference>
<dbReference type="OrthoDB" id="10682587at2759"/>
<evidence type="ECO:0000313" key="3">
    <source>
        <dbReference type="Proteomes" id="UP001153620"/>
    </source>
</evidence>
<proteinExistence type="predicted"/>
<sequence length="615" mass="69824">MKGKGFSSCLMCESQTDLLMGSQLVLNIIRKRFTTDVFDVMLQNTKICMKCIGRLQQLNEFCANNEFVAPSSSDDNDIGKKLCYMCRLPFSFYEILPPNKSIANEIDKNKWLKNWNQEEELKVICCYSCYNFTLLYSETKDQLSRLLDYYYSALSNCKVLIKDCEQKDDQPKSLANAEQFFGSLSLTPVERSNRSQRSRVNFASEVEMIPEPPMKKLKVPPRNLSFKSLPTAPHKTNSFENINSIGNKAPARIITRKLRNSIGGLPRTVSPILPKIHRSRYSTGSKVNTPNLEILKKENNLKECVVSVERLQVIPGRNDSDNGSKGSAKKKPIKIKVSAKSKLEDRKMKRSLRLKKDKTSDELENSLNLEVVMTEDNLNNSQSSTMSVDPLNASENDSSLLDKTLLIPSPEHSTEPIIQAKDEDNNNKVSSKENNDLAINRSTRKTRNSAGKLTESTNVPENNRVIKKRETKTTKTEKDLISPMKDLEVLEPESNENVNLIEDGACEEYLSSHEESEEHLEESYLLEIEFLNPQYNKKAVTFQSTINNEELDLLSASQENFSSLSTEDLNIDNAEYLEESLEEIMNTRHSPQNDALCPIYTMDQLLNEDSLLSVT</sequence>
<feature type="compositionally biased region" description="Basic and acidic residues" evidence="1">
    <location>
        <begin position="420"/>
        <end position="435"/>
    </location>
</feature>
<reference evidence="2" key="2">
    <citation type="submission" date="2022-10" db="EMBL/GenBank/DDBJ databases">
        <authorList>
            <consortium name="ENA_rothamsted_submissions"/>
            <consortium name="culmorum"/>
            <person name="King R."/>
        </authorList>
    </citation>
    <scope>NUCLEOTIDE SEQUENCE</scope>
</reference>
<feature type="region of interest" description="Disordered" evidence="1">
    <location>
        <begin position="413"/>
        <end position="456"/>
    </location>
</feature>
<feature type="region of interest" description="Disordered" evidence="1">
    <location>
        <begin position="315"/>
        <end position="334"/>
    </location>
</feature>
<evidence type="ECO:0000313" key="2">
    <source>
        <dbReference type="EMBL" id="CAG9804259.1"/>
    </source>
</evidence>
<feature type="region of interest" description="Disordered" evidence="1">
    <location>
        <begin position="342"/>
        <end position="362"/>
    </location>
</feature>
<feature type="region of interest" description="Disordered" evidence="1">
    <location>
        <begin position="374"/>
        <end position="396"/>
    </location>
</feature>
<organism evidence="2 3">
    <name type="scientific">Chironomus riparius</name>
    <dbReference type="NCBI Taxonomy" id="315576"/>
    <lineage>
        <taxon>Eukaryota</taxon>
        <taxon>Metazoa</taxon>
        <taxon>Ecdysozoa</taxon>
        <taxon>Arthropoda</taxon>
        <taxon>Hexapoda</taxon>
        <taxon>Insecta</taxon>
        <taxon>Pterygota</taxon>
        <taxon>Neoptera</taxon>
        <taxon>Endopterygota</taxon>
        <taxon>Diptera</taxon>
        <taxon>Nematocera</taxon>
        <taxon>Chironomoidea</taxon>
        <taxon>Chironomidae</taxon>
        <taxon>Chironominae</taxon>
        <taxon>Chironomus</taxon>
    </lineage>
</organism>
<dbReference type="Proteomes" id="UP001153620">
    <property type="component" value="Chromosome 2"/>
</dbReference>
<accession>A0A9N9RVU2</accession>
<protein>
    <submittedName>
        <fullName evidence="2">Uncharacterized protein</fullName>
    </submittedName>
</protein>
<name>A0A9N9RVU2_9DIPT</name>
<dbReference type="AlphaFoldDB" id="A0A9N9RVU2"/>
<evidence type="ECO:0000256" key="1">
    <source>
        <dbReference type="SAM" id="MobiDB-lite"/>
    </source>
</evidence>
<keyword evidence="3" id="KW-1185">Reference proteome</keyword>